<dbReference type="GO" id="GO:0004803">
    <property type="term" value="F:transposase activity"/>
    <property type="evidence" value="ECO:0007669"/>
    <property type="project" value="InterPro"/>
</dbReference>
<proteinExistence type="predicted"/>
<dbReference type="PANTHER" id="PTHR33055">
    <property type="entry name" value="TRANSPOSASE FOR INSERTION SEQUENCE ELEMENT IS1111A"/>
    <property type="match status" value="1"/>
</dbReference>
<keyword evidence="3" id="KW-1185">Reference proteome</keyword>
<sequence>MNRLQEAPGFGPVNASVLCSWIGDGTQFNRTRDVSAALGVIPRQHTTGGHDRLFGITKRGDSYVRTMVGLYNINGG</sequence>
<organism evidence="2 3">
    <name type="scientific">Spongiibacter pelagi</name>
    <dbReference type="NCBI Taxonomy" id="2760804"/>
    <lineage>
        <taxon>Bacteria</taxon>
        <taxon>Pseudomonadati</taxon>
        <taxon>Pseudomonadota</taxon>
        <taxon>Gammaproteobacteria</taxon>
        <taxon>Cellvibrionales</taxon>
        <taxon>Spongiibacteraceae</taxon>
        <taxon>Spongiibacter</taxon>
    </lineage>
</organism>
<dbReference type="Pfam" id="PF02371">
    <property type="entry name" value="Transposase_20"/>
    <property type="match status" value="1"/>
</dbReference>
<accession>A0A927GXF2</accession>
<dbReference type="AlphaFoldDB" id="A0A927GXF2"/>
<dbReference type="PANTHER" id="PTHR33055:SF3">
    <property type="entry name" value="PUTATIVE TRANSPOSASE FOR IS117-RELATED"/>
    <property type="match status" value="1"/>
</dbReference>
<dbReference type="InterPro" id="IPR003346">
    <property type="entry name" value="Transposase_20"/>
</dbReference>
<dbReference type="Proteomes" id="UP000610558">
    <property type="component" value="Unassembled WGS sequence"/>
</dbReference>
<dbReference type="EMBL" id="JACXLD010000012">
    <property type="protein sequence ID" value="MBD2860103.1"/>
    <property type="molecule type" value="Genomic_DNA"/>
</dbReference>
<dbReference type="InterPro" id="IPR047650">
    <property type="entry name" value="Transpos_IS110"/>
</dbReference>
<evidence type="ECO:0000313" key="2">
    <source>
        <dbReference type="EMBL" id="MBD2860103.1"/>
    </source>
</evidence>
<comment type="caution">
    <text evidence="2">The sequence shown here is derived from an EMBL/GenBank/DDBJ whole genome shotgun (WGS) entry which is preliminary data.</text>
</comment>
<protein>
    <submittedName>
        <fullName evidence="2">IS110 family transposase</fullName>
    </submittedName>
</protein>
<evidence type="ECO:0000313" key="3">
    <source>
        <dbReference type="Proteomes" id="UP000610558"/>
    </source>
</evidence>
<feature type="domain" description="Transposase IS116/IS110/IS902 C-terminal" evidence="1">
    <location>
        <begin position="2"/>
        <end position="67"/>
    </location>
</feature>
<reference evidence="2" key="1">
    <citation type="submission" date="2020-09" db="EMBL/GenBank/DDBJ databases">
        <authorList>
            <person name="Yoon J.-W."/>
        </authorList>
    </citation>
    <scope>NUCLEOTIDE SEQUENCE</scope>
    <source>
        <strain evidence="2">KMU-158</strain>
    </source>
</reference>
<evidence type="ECO:0000259" key="1">
    <source>
        <dbReference type="Pfam" id="PF02371"/>
    </source>
</evidence>
<dbReference type="GO" id="GO:0003677">
    <property type="term" value="F:DNA binding"/>
    <property type="evidence" value="ECO:0007669"/>
    <property type="project" value="InterPro"/>
</dbReference>
<name>A0A927GXF2_9GAMM</name>
<gene>
    <name evidence="2" type="ORF">IB286_13950</name>
</gene>
<dbReference type="GO" id="GO:0006313">
    <property type="term" value="P:DNA transposition"/>
    <property type="evidence" value="ECO:0007669"/>
    <property type="project" value="InterPro"/>
</dbReference>